<dbReference type="GO" id="GO:0052717">
    <property type="term" value="F:tRNA-specific adenosine-34 deaminase activity"/>
    <property type="evidence" value="ECO:0007669"/>
    <property type="project" value="UniProtKB-UniRule"/>
</dbReference>
<organism evidence="8 9">
    <name type="scientific">Candidatus Desantisbacteria bacterium CG_4_10_14_0_8_um_filter_48_22</name>
    <dbReference type="NCBI Taxonomy" id="1974543"/>
    <lineage>
        <taxon>Bacteria</taxon>
        <taxon>Candidatus Desantisiibacteriota</taxon>
    </lineage>
</organism>
<evidence type="ECO:0000256" key="5">
    <source>
        <dbReference type="ARBA" id="ARBA00048045"/>
    </source>
</evidence>
<feature type="binding site" evidence="6">
    <location>
        <position position="87"/>
    </location>
    <ligand>
        <name>Zn(2+)</name>
        <dbReference type="ChEBI" id="CHEBI:29105"/>
        <note>catalytic</note>
    </ligand>
</feature>
<dbReference type="InterPro" id="IPR002125">
    <property type="entry name" value="CMP_dCMP_dom"/>
</dbReference>
<evidence type="ECO:0000256" key="1">
    <source>
        <dbReference type="ARBA" id="ARBA00022694"/>
    </source>
</evidence>
<keyword evidence="3 6" id="KW-0378">Hydrolase</keyword>
<dbReference type="PROSITE" id="PS51747">
    <property type="entry name" value="CYT_DCMP_DEAMINASES_2"/>
    <property type="match status" value="1"/>
</dbReference>
<comment type="cofactor">
    <cofactor evidence="6">
        <name>Zn(2+)</name>
        <dbReference type="ChEBI" id="CHEBI:29105"/>
    </cofactor>
    <text evidence="6">Binds 1 zinc ion per subunit.</text>
</comment>
<feature type="domain" description="CMP/dCMP-type deaminase" evidence="7">
    <location>
        <begin position="3"/>
        <end position="113"/>
    </location>
</feature>
<comment type="similarity">
    <text evidence="6">Belongs to the cytidine and deoxycytidylate deaminase family.</text>
</comment>
<keyword evidence="1 6" id="KW-0819">tRNA processing</keyword>
<dbReference type="InterPro" id="IPR028883">
    <property type="entry name" value="tRNA_aden_deaminase"/>
</dbReference>
<evidence type="ECO:0000313" key="9">
    <source>
        <dbReference type="Proteomes" id="UP000229307"/>
    </source>
</evidence>
<comment type="function">
    <text evidence="6">Catalyzes the deamination of adenosine to inosine at the wobble position 34 of tRNA(Arg2).</text>
</comment>
<reference evidence="9" key="1">
    <citation type="submission" date="2017-09" db="EMBL/GenBank/DDBJ databases">
        <title>Depth-based differentiation of microbial function through sediment-hosted aquifers and enrichment of novel symbionts in the deep terrestrial subsurface.</title>
        <authorList>
            <person name="Probst A.J."/>
            <person name="Ladd B."/>
            <person name="Jarett J.K."/>
            <person name="Geller-Mcgrath D.E."/>
            <person name="Sieber C.M.K."/>
            <person name="Emerson J.B."/>
            <person name="Anantharaman K."/>
            <person name="Thomas B.C."/>
            <person name="Malmstrom R."/>
            <person name="Stieglmeier M."/>
            <person name="Klingl A."/>
            <person name="Woyke T."/>
            <person name="Ryan C.M."/>
            <person name="Banfield J.F."/>
        </authorList>
    </citation>
    <scope>NUCLEOTIDE SEQUENCE [LARGE SCALE GENOMIC DNA]</scope>
</reference>
<dbReference type="AlphaFoldDB" id="A0A2M7SAC1"/>
<dbReference type="GO" id="GO:0002100">
    <property type="term" value="P:tRNA wobble adenosine to inosine editing"/>
    <property type="evidence" value="ECO:0007669"/>
    <property type="project" value="UniProtKB-UniRule"/>
</dbReference>
<dbReference type="EMBL" id="PFMR01000189">
    <property type="protein sequence ID" value="PIZ16408.1"/>
    <property type="molecule type" value="Genomic_DNA"/>
</dbReference>
<evidence type="ECO:0000256" key="6">
    <source>
        <dbReference type="HAMAP-Rule" id="MF_00972"/>
    </source>
</evidence>
<protein>
    <recommendedName>
        <fullName evidence="6">tRNA-specific adenosine deaminase</fullName>
        <ecNumber evidence="6">3.5.4.33</ecNumber>
    </recommendedName>
</protein>
<dbReference type="InterPro" id="IPR016193">
    <property type="entry name" value="Cytidine_deaminase-like"/>
</dbReference>
<gene>
    <name evidence="6" type="primary">tadA</name>
    <name evidence="8" type="ORF">COY52_07125</name>
</gene>
<dbReference type="Gene3D" id="3.40.140.10">
    <property type="entry name" value="Cytidine Deaminase, domain 2"/>
    <property type="match status" value="1"/>
</dbReference>
<comment type="catalytic activity">
    <reaction evidence="5 6">
        <text>adenosine(34) in tRNA + H2O + H(+) = inosine(34) in tRNA + NH4(+)</text>
        <dbReference type="Rhea" id="RHEA:43168"/>
        <dbReference type="Rhea" id="RHEA-COMP:10373"/>
        <dbReference type="Rhea" id="RHEA-COMP:10374"/>
        <dbReference type="ChEBI" id="CHEBI:15377"/>
        <dbReference type="ChEBI" id="CHEBI:15378"/>
        <dbReference type="ChEBI" id="CHEBI:28938"/>
        <dbReference type="ChEBI" id="CHEBI:74411"/>
        <dbReference type="ChEBI" id="CHEBI:82852"/>
        <dbReference type="EC" id="3.5.4.33"/>
    </reaction>
</comment>
<dbReference type="PANTHER" id="PTHR11079:SF202">
    <property type="entry name" value="TRNA-SPECIFIC ADENOSINE DEAMINASE"/>
    <property type="match status" value="1"/>
</dbReference>
<dbReference type="EC" id="3.5.4.33" evidence="6"/>
<dbReference type="Proteomes" id="UP000229307">
    <property type="component" value="Unassembled WGS sequence"/>
</dbReference>
<evidence type="ECO:0000256" key="3">
    <source>
        <dbReference type="ARBA" id="ARBA00022801"/>
    </source>
</evidence>
<feature type="binding site" evidence="6">
    <location>
        <position position="84"/>
    </location>
    <ligand>
        <name>Zn(2+)</name>
        <dbReference type="ChEBI" id="CHEBI:29105"/>
        <note>catalytic</note>
    </ligand>
</feature>
<dbReference type="CDD" id="cd01285">
    <property type="entry name" value="nucleoside_deaminase"/>
    <property type="match status" value="1"/>
</dbReference>
<comment type="subunit">
    <text evidence="6">Homodimer.</text>
</comment>
<dbReference type="SUPFAM" id="SSF53927">
    <property type="entry name" value="Cytidine deaminase-like"/>
    <property type="match status" value="1"/>
</dbReference>
<dbReference type="Pfam" id="PF00383">
    <property type="entry name" value="dCMP_cyt_deam_1"/>
    <property type="match status" value="1"/>
</dbReference>
<dbReference type="HAMAP" id="MF_00972">
    <property type="entry name" value="tRNA_aden_deaminase"/>
    <property type="match status" value="1"/>
</dbReference>
<evidence type="ECO:0000256" key="4">
    <source>
        <dbReference type="ARBA" id="ARBA00022833"/>
    </source>
</evidence>
<feature type="binding site" evidence="6">
    <location>
        <position position="54"/>
    </location>
    <ligand>
        <name>Zn(2+)</name>
        <dbReference type="ChEBI" id="CHEBI:29105"/>
        <note>catalytic</note>
    </ligand>
</feature>
<keyword evidence="2 6" id="KW-0479">Metal-binding</keyword>
<dbReference type="GO" id="GO:0008270">
    <property type="term" value="F:zinc ion binding"/>
    <property type="evidence" value="ECO:0007669"/>
    <property type="project" value="UniProtKB-UniRule"/>
</dbReference>
<feature type="active site" description="Proton donor" evidence="6">
    <location>
        <position position="56"/>
    </location>
</feature>
<proteinExistence type="inferred from homology"/>
<sequence>MKKDDEVFMREALKEANKAYKKNEVPIGAVVVKNNKIIGRGHNLVERSGNAAAHAEIRAIAAAAKKAGGWRLNGCSLYTTVEPCLMCFGASMLSRIPRIVYGADEPEFGSIKRIKKLPERIEIKGGVLSEESKRLLKKFFKRLRK</sequence>
<comment type="caution">
    <text evidence="8">The sequence shown here is derived from an EMBL/GenBank/DDBJ whole genome shotgun (WGS) entry which is preliminary data.</text>
</comment>
<dbReference type="PANTHER" id="PTHR11079">
    <property type="entry name" value="CYTOSINE DEAMINASE FAMILY MEMBER"/>
    <property type="match status" value="1"/>
</dbReference>
<accession>A0A2M7SAC1</accession>
<evidence type="ECO:0000256" key="2">
    <source>
        <dbReference type="ARBA" id="ARBA00022723"/>
    </source>
</evidence>
<evidence type="ECO:0000313" key="8">
    <source>
        <dbReference type="EMBL" id="PIZ16408.1"/>
    </source>
</evidence>
<keyword evidence="4 6" id="KW-0862">Zinc</keyword>
<name>A0A2M7SAC1_9BACT</name>
<evidence type="ECO:0000259" key="7">
    <source>
        <dbReference type="PROSITE" id="PS51747"/>
    </source>
</evidence>